<dbReference type="Pfam" id="PF00440">
    <property type="entry name" value="TetR_N"/>
    <property type="match status" value="1"/>
</dbReference>
<keyword evidence="1" id="KW-0805">Transcription regulation</keyword>
<dbReference type="InterPro" id="IPR036271">
    <property type="entry name" value="Tet_transcr_reg_TetR-rel_C_sf"/>
</dbReference>
<dbReference type="GO" id="GO:0003700">
    <property type="term" value="F:DNA-binding transcription factor activity"/>
    <property type="evidence" value="ECO:0007669"/>
    <property type="project" value="TreeGrafter"/>
</dbReference>
<gene>
    <name evidence="7" type="ORF">FHX37_1562</name>
</gene>
<keyword evidence="3" id="KW-0804">Transcription</keyword>
<dbReference type="PROSITE" id="PS50977">
    <property type="entry name" value="HTH_TETR_2"/>
    <property type="match status" value="1"/>
</dbReference>
<dbReference type="AlphaFoldDB" id="A0A543NIH3"/>
<dbReference type="OrthoDB" id="8701707at2"/>
<dbReference type="Gene3D" id="1.10.357.10">
    <property type="entry name" value="Tetracycline Repressor, domain 2"/>
    <property type="match status" value="1"/>
</dbReference>
<dbReference type="EMBL" id="VFQC01000001">
    <property type="protein sequence ID" value="TQN31646.1"/>
    <property type="molecule type" value="Genomic_DNA"/>
</dbReference>
<dbReference type="InterPro" id="IPR009057">
    <property type="entry name" value="Homeodomain-like_sf"/>
</dbReference>
<feature type="DNA-binding region" description="H-T-H motif" evidence="4">
    <location>
        <begin position="49"/>
        <end position="68"/>
    </location>
</feature>
<reference evidence="7 8" key="1">
    <citation type="submission" date="2019-06" db="EMBL/GenBank/DDBJ databases">
        <title>Sequencing the genomes of 1000 actinobacteria strains.</title>
        <authorList>
            <person name="Klenk H.-P."/>
        </authorList>
    </citation>
    <scope>NUCLEOTIDE SEQUENCE [LARGE SCALE GENOMIC DNA]</scope>
    <source>
        <strain evidence="7 8">DSM 45015</strain>
    </source>
</reference>
<dbReference type="GO" id="GO:0000976">
    <property type="term" value="F:transcription cis-regulatory region binding"/>
    <property type="evidence" value="ECO:0007669"/>
    <property type="project" value="TreeGrafter"/>
</dbReference>
<dbReference type="SUPFAM" id="SSF48498">
    <property type="entry name" value="Tetracyclin repressor-like, C-terminal domain"/>
    <property type="match status" value="1"/>
</dbReference>
<feature type="region of interest" description="Disordered" evidence="5">
    <location>
        <begin position="1"/>
        <end position="28"/>
    </location>
</feature>
<feature type="domain" description="HTH tetR-type" evidence="6">
    <location>
        <begin position="26"/>
        <end position="86"/>
    </location>
</feature>
<dbReference type="SUPFAM" id="SSF46689">
    <property type="entry name" value="Homeodomain-like"/>
    <property type="match status" value="1"/>
</dbReference>
<dbReference type="InterPro" id="IPR050109">
    <property type="entry name" value="HTH-type_TetR-like_transc_reg"/>
</dbReference>
<dbReference type="PANTHER" id="PTHR30055:SF234">
    <property type="entry name" value="HTH-TYPE TRANSCRIPTIONAL REGULATOR BETI"/>
    <property type="match status" value="1"/>
</dbReference>
<dbReference type="PRINTS" id="PR00455">
    <property type="entry name" value="HTHTETR"/>
</dbReference>
<protein>
    <submittedName>
        <fullName evidence="7">TetR family transcriptional regulator</fullName>
    </submittedName>
</protein>
<dbReference type="InterPro" id="IPR001647">
    <property type="entry name" value="HTH_TetR"/>
</dbReference>
<comment type="caution">
    <text evidence="7">The sequence shown here is derived from an EMBL/GenBank/DDBJ whole genome shotgun (WGS) entry which is preliminary data.</text>
</comment>
<evidence type="ECO:0000256" key="2">
    <source>
        <dbReference type="ARBA" id="ARBA00023125"/>
    </source>
</evidence>
<evidence type="ECO:0000313" key="8">
    <source>
        <dbReference type="Proteomes" id="UP000317422"/>
    </source>
</evidence>
<evidence type="ECO:0000256" key="5">
    <source>
        <dbReference type="SAM" id="MobiDB-lite"/>
    </source>
</evidence>
<dbReference type="RefSeq" id="WP_141923139.1">
    <property type="nucleotide sequence ID" value="NZ_VFQC01000001.1"/>
</dbReference>
<organism evidence="7 8">
    <name type="scientific">Haloactinospora alba</name>
    <dbReference type="NCBI Taxonomy" id="405555"/>
    <lineage>
        <taxon>Bacteria</taxon>
        <taxon>Bacillati</taxon>
        <taxon>Actinomycetota</taxon>
        <taxon>Actinomycetes</taxon>
        <taxon>Streptosporangiales</taxon>
        <taxon>Nocardiopsidaceae</taxon>
        <taxon>Haloactinospora</taxon>
    </lineage>
</organism>
<name>A0A543NIH3_9ACTN</name>
<evidence type="ECO:0000256" key="3">
    <source>
        <dbReference type="ARBA" id="ARBA00023163"/>
    </source>
</evidence>
<proteinExistence type="predicted"/>
<keyword evidence="8" id="KW-1185">Reference proteome</keyword>
<keyword evidence="2 4" id="KW-0238">DNA-binding</keyword>
<sequence length="225" mass="24867">MQEKYGRNNGEGDPPRRGRPPNSDGRATRDHLLDAALRLFARQGYAATTVRQIATEVGVRDSAIYAHFAGKQAMYDALFAEAGPVSPELLDLDIDALTEAGPNRAVTELVERAFTAWSTYRACLFFELLVQHNVGSAGIDNLLAGIETTRDRLAEPFRQWQEAGQVRADLEPRQLVWELFAPIQVPRVLHLRGDASDSDVAAARSMVDDHLDFFLTTVLTSEGSE</sequence>
<evidence type="ECO:0000256" key="4">
    <source>
        <dbReference type="PROSITE-ProRule" id="PRU00335"/>
    </source>
</evidence>
<dbReference type="Proteomes" id="UP000317422">
    <property type="component" value="Unassembled WGS sequence"/>
</dbReference>
<evidence type="ECO:0000256" key="1">
    <source>
        <dbReference type="ARBA" id="ARBA00023015"/>
    </source>
</evidence>
<evidence type="ECO:0000259" key="6">
    <source>
        <dbReference type="PROSITE" id="PS50977"/>
    </source>
</evidence>
<dbReference type="PANTHER" id="PTHR30055">
    <property type="entry name" value="HTH-TYPE TRANSCRIPTIONAL REGULATOR RUTR"/>
    <property type="match status" value="1"/>
</dbReference>
<evidence type="ECO:0000313" key="7">
    <source>
        <dbReference type="EMBL" id="TQN31646.1"/>
    </source>
</evidence>
<accession>A0A543NIH3</accession>